<name>A0A8J3EX66_9BACI</name>
<reference evidence="2" key="1">
    <citation type="journal article" date="2019" name="Int. J. Syst. Evol. Microbiol.">
        <title>The Global Catalogue of Microorganisms (GCM) 10K type strain sequencing project: providing services to taxonomists for standard genome sequencing and annotation.</title>
        <authorList>
            <consortium name="The Broad Institute Genomics Platform"/>
            <consortium name="The Broad Institute Genome Sequencing Center for Infectious Disease"/>
            <person name="Wu L."/>
            <person name="Ma J."/>
        </authorList>
    </citation>
    <scope>NUCLEOTIDE SEQUENCE [LARGE SCALE GENOMIC DNA]</scope>
    <source>
        <strain evidence="2">CGMCC 1.14993</strain>
    </source>
</reference>
<dbReference type="EMBL" id="BMHB01000001">
    <property type="protein sequence ID" value="GGI11619.1"/>
    <property type="molecule type" value="Genomic_DNA"/>
</dbReference>
<sequence>MWVGATLIFLFIGLISITQIILNRKWELIYTAYGYEDYFKFISKLKSEGVKYKVELPVNARSDRFNDNTQYDIYVKKI</sequence>
<comment type="caution">
    <text evidence="1">The sequence shown here is derived from an EMBL/GenBank/DDBJ whole genome shotgun (WGS) entry which is preliminary data.</text>
</comment>
<organism evidence="1 2">
    <name type="scientific">Gottfriedia solisilvae</name>
    <dbReference type="NCBI Taxonomy" id="1516104"/>
    <lineage>
        <taxon>Bacteria</taxon>
        <taxon>Bacillati</taxon>
        <taxon>Bacillota</taxon>
        <taxon>Bacilli</taxon>
        <taxon>Bacillales</taxon>
        <taxon>Bacillaceae</taxon>
        <taxon>Gottfriedia</taxon>
    </lineage>
</organism>
<keyword evidence="2" id="KW-1185">Reference proteome</keyword>
<dbReference type="RefSeq" id="WP_087999113.1">
    <property type="nucleotide sequence ID" value="NZ_BMHB01000001.1"/>
</dbReference>
<evidence type="ECO:0000313" key="1">
    <source>
        <dbReference type="EMBL" id="GGI11619.1"/>
    </source>
</evidence>
<gene>
    <name evidence="1" type="ORF">GCM10007380_08750</name>
</gene>
<proteinExistence type="predicted"/>
<dbReference type="Proteomes" id="UP000626244">
    <property type="component" value="Unassembled WGS sequence"/>
</dbReference>
<dbReference type="AlphaFoldDB" id="A0A8J3EX66"/>
<accession>A0A8J3EX66</accession>
<protein>
    <submittedName>
        <fullName evidence="1">Uncharacterized protein</fullName>
    </submittedName>
</protein>
<evidence type="ECO:0000313" key="2">
    <source>
        <dbReference type="Proteomes" id="UP000626244"/>
    </source>
</evidence>